<evidence type="ECO:0000313" key="5">
    <source>
        <dbReference type="EMBL" id="PZM08028.1"/>
    </source>
</evidence>
<feature type="domain" description="HTH araC/xylS-type" evidence="4">
    <location>
        <begin position="171"/>
        <end position="268"/>
    </location>
</feature>
<dbReference type="InterPro" id="IPR018060">
    <property type="entry name" value="HTH_AraC"/>
</dbReference>
<comment type="caution">
    <text evidence="5">The sequence shown here is derived from an EMBL/GenBank/DDBJ whole genome shotgun (WGS) entry which is preliminary data.</text>
</comment>
<dbReference type="PANTHER" id="PTHR46796">
    <property type="entry name" value="HTH-TYPE TRANSCRIPTIONAL ACTIVATOR RHAS-RELATED"/>
    <property type="match status" value="1"/>
</dbReference>
<dbReference type="GO" id="GO:0043565">
    <property type="term" value="F:sequence-specific DNA binding"/>
    <property type="evidence" value="ECO:0007669"/>
    <property type="project" value="InterPro"/>
</dbReference>
<dbReference type="InterPro" id="IPR009057">
    <property type="entry name" value="Homeodomain-like_sf"/>
</dbReference>
<dbReference type="InterPro" id="IPR018062">
    <property type="entry name" value="HTH_AraC-typ_CS"/>
</dbReference>
<dbReference type="Pfam" id="PF12833">
    <property type="entry name" value="HTH_18"/>
    <property type="match status" value="1"/>
</dbReference>
<evidence type="ECO:0000256" key="1">
    <source>
        <dbReference type="ARBA" id="ARBA00023015"/>
    </source>
</evidence>
<evidence type="ECO:0000259" key="4">
    <source>
        <dbReference type="PROSITE" id="PS01124"/>
    </source>
</evidence>
<evidence type="ECO:0000313" key="6">
    <source>
        <dbReference type="Proteomes" id="UP000248925"/>
    </source>
</evidence>
<name>A0A2W4C9H5_9HYPH</name>
<gene>
    <name evidence="5" type="ORF">CPY51_30220</name>
</gene>
<dbReference type="PROSITE" id="PS00041">
    <property type="entry name" value="HTH_ARAC_FAMILY_1"/>
    <property type="match status" value="1"/>
</dbReference>
<keyword evidence="2" id="KW-0238">DNA-binding</keyword>
<dbReference type="EMBL" id="PCDP01000076">
    <property type="protein sequence ID" value="PZM08028.1"/>
    <property type="molecule type" value="Genomic_DNA"/>
</dbReference>
<dbReference type="PANTHER" id="PTHR46796:SF14">
    <property type="entry name" value="TRANSCRIPTIONAL REGULATORY PROTEIN"/>
    <property type="match status" value="1"/>
</dbReference>
<dbReference type="Proteomes" id="UP000248925">
    <property type="component" value="Unassembled WGS sequence"/>
</dbReference>
<keyword evidence="3" id="KW-0804">Transcription</keyword>
<organism evidence="5 6">
    <name type="scientific">Rhizobium tubonense</name>
    <dbReference type="NCBI Taxonomy" id="484088"/>
    <lineage>
        <taxon>Bacteria</taxon>
        <taxon>Pseudomonadati</taxon>
        <taxon>Pseudomonadota</taxon>
        <taxon>Alphaproteobacteria</taxon>
        <taxon>Hyphomicrobiales</taxon>
        <taxon>Rhizobiaceae</taxon>
        <taxon>Rhizobium/Agrobacterium group</taxon>
        <taxon>Rhizobium</taxon>
    </lineage>
</organism>
<dbReference type="PROSITE" id="PS01124">
    <property type="entry name" value="HTH_ARAC_FAMILY_2"/>
    <property type="match status" value="1"/>
</dbReference>
<keyword evidence="1" id="KW-0805">Transcription regulation</keyword>
<dbReference type="SMART" id="SM00342">
    <property type="entry name" value="HTH_ARAC"/>
    <property type="match status" value="1"/>
</dbReference>
<protein>
    <submittedName>
        <fullName evidence="5">AraC family transcriptional regulator</fullName>
    </submittedName>
</protein>
<dbReference type="InterPro" id="IPR050204">
    <property type="entry name" value="AraC_XylS_family_regulators"/>
</dbReference>
<keyword evidence="6" id="KW-1185">Reference proteome</keyword>
<evidence type="ECO:0000256" key="3">
    <source>
        <dbReference type="ARBA" id="ARBA00023163"/>
    </source>
</evidence>
<dbReference type="Gene3D" id="1.10.10.60">
    <property type="entry name" value="Homeodomain-like"/>
    <property type="match status" value="2"/>
</dbReference>
<accession>A0A2W4C9H5</accession>
<reference evidence="5 6" key="1">
    <citation type="journal article" date="2018" name="Sci. Rep.">
        <title>Rhizobium tumorigenes sp. nov., a novel plant tumorigenic bacterium isolated from cane gall tumors on thornless blackberry.</title>
        <authorList>
            <person name="Kuzmanovi N."/>
            <person name="Smalla K."/>
            <person name="Gronow S."/>
            <person name="PuBawska J."/>
        </authorList>
    </citation>
    <scope>NUCLEOTIDE SEQUENCE [LARGE SCALE GENOMIC DNA]</scope>
    <source>
        <strain evidence="5 6">CCBAU 85046</strain>
    </source>
</reference>
<dbReference type="AlphaFoldDB" id="A0A2W4C9H5"/>
<dbReference type="GO" id="GO:0003700">
    <property type="term" value="F:DNA-binding transcription factor activity"/>
    <property type="evidence" value="ECO:0007669"/>
    <property type="project" value="InterPro"/>
</dbReference>
<proteinExistence type="predicted"/>
<sequence length="273" mass="30510">MLDNVVITRLTSDHQDGLPGSTIPLANGFSITTQLEDLRLFQIWRGAELAFEGSHGKGSLMIADLREDWECKNLSPFDSVHFTVPLPHLESFARESGRANFEGLTCPCDVVDNVVLGLAQALLPALQNPEKSSKLFLEQIVLALLTHLMQTYGGVYFPTRKKGLLAPWQQRCSTELLATHMESQVSISELAQACELSRSYFVKAFKETFGRTPHRWLLEHRISCAKDLLRTNAPIVEVAISCGFADQSHLTRVFSDFTGVSPGTWRRRHNGRS</sequence>
<dbReference type="SUPFAM" id="SSF46689">
    <property type="entry name" value="Homeodomain-like"/>
    <property type="match status" value="2"/>
</dbReference>
<evidence type="ECO:0000256" key="2">
    <source>
        <dbReference type="ARBA" id="ARBA00023125"/>
    </source>
</evidence>